<keyword evidence="1" id="KW-0472">Membrane</keyword>
<keyword evidence="3" id="KW-1185">Reference proteome</keyword>
<protein>
    <recommendedName>
        <fullName evidence="4">ABC transporter permease</fullName>
    </recommendedName>
</protein>
<keyword evidence="1" id="KW-1133">Transmembrane helix</keyword>
<reference evidence="2 3" key="1">
    <citation type="submission" date="2018-06" db="EMBL/GenBank/DDBJ databases">
        <title>Paenibacillus montanisoli sp. nov., isolated from mountain area soil.</title>
        <authorList>
            <person name="Wu M."/>
        </authorList>
    </citation>
    <scope>NUCLEOTIDE SEQUENCE [LARGE SCALE GENOMIC DNA]</scope>
    <source>
        <strain evidence="2 3">RA17</strain>
    </source>
</reference>
<gene>
    <name evidence="2" type="ORF">DL346_26395</name>
</gene>
<sequence length="322" mass="36076">MEYIYGTVINEWVKRKKRVYWIISVYALLTFALLVAEVFVKDTSVQQAPEVQWQEQLQAQLAQLIPYKDSLNTSDPAYRQVANQIIIAEHQLAAGVNPEPTGALHWINNDMSGVFIKYILPLIIIIIGADVFSADISSGTIKLFLLSPQGRPKILLSKLLAVFLISSAVTVAIHLLSLCVGLLREKQFGLQDNYVLLDIFERTIVITSWEFTLLGILLTMFSTFSIACMVVFFSLILGHHSGFATLASFWFIMIMDSLLALIKNSAPIVQYFPTFHLDFISHFTGRFDGHSDFMTSLVVLCATNAICLAASWLSIKRKNFAG</sequence>
<evidence type="ECO:0000256" key="1">
    <source>
        <dbReference type="SAM" id="Phobius"/>
    </source>
</evidence>
<dbReference type="PANTHER" id="PTHR37305:SF1">
    <property type="entry name" value="MEMBRANE PROTEIN"/>
    <property type="match status" value="1"/>
</dbReference>
<dbReference type="OrthoDB" id="1711106at2"/>
<evidence type="ECO:0000313" key="2">
    <source>
        <dbReference type="EMBL" id="RAP73786.1"/>
    </source>
</evidence>
<proteinExistence type="predicted"/>
<dbReference type="Pfam" id="PF12679">
    <property type="entry name" value="ABC2_membrane_2"/>
    <property type="match status" value="1"/>
</dbReference>
<feature type="transmembrane region" description="Helical" evidence="1">
    <location>
        <begin position="159"/>
        <end position="183"/>
    </location>
</feature>
<keyword evidence="1" id="KW-0812">Transmembrane</keyword>
<feature type="transmembrane region" description="Helical" evidence="1">
    <location>
        <begin position="118"/>
        <end position="138"/>
    </location>
</feature>
<feature type="transmembrane region" description="Helical" evidence="1">
    <location>
        <begin position="243"/>
        <end position="262"/>
    </location>
</feature>
<dbReference type="GO" id="GO:0140359">
    <property type="term" value="F:ABC-type transporter activity"/>
    <property type="evidence" value="ECO:0007669"/>
    <property type="project" value="InterPro"/>
</dbReference>
<dbReference type="RefSeq" id="WP_112885370.1">
    <property type="nucleotide sequence ID" value="NZ_QLUW01000006.1"/>
</dbReference>
<feature type="transmembrane region" description="Helical" evidence="1">
    <location>
        <begin position="211"/>
        <end position="236"/>
    </location>
</feature>
<dbReference type="PANTHER" id="PTHR37305">
    <property type="entry name" value="INTEGRAL MEMBRANE PROTEIN-RELATED"/>
    <property type="match status" value="1"/>
</dbReference>
<comment type="caution">
    <text evidence="2">The sequence shown here is derived from an EMBL/GenBank/DDBJ whole genome shotgun (WGS) entry which is preliminary data.</text>
</comment>
<dbReference type="GO" id="GO:0005886">
    <property type="term" value="C:plasma membrane"/>
    <property type="evidence" value="ECO:0007669"/>
    <property type="project" value="UniProtKB-SubCell"/>
</dbReference>
<evidence type="ECO:0008006" key="4">
    <source>
        <dbReference type="Google" id="ProtNLM"/>
    </source>
</evidence>
<organism evidence="2 3">
    <name type="scientific">Paenibacillus montanisoli</name>
    <dbReference type="NCBI Taxonomy" id="2081970"/>
    <lineage>
        <taxon>Bacteria</taxon>
        <taxon>Bacillati</taxon>
        <taxon>Bacillota</taxon>
        <taxon>Bacilli</taxon>
        <taxon>Bacillales</taxon>
        <taxon>Paenibacillaceae</taxon>
        <taxon>Paenibacillus</taxon>
    </lineage>
</organism>
<feature type="transmembrane region" description="Helical" evidence="1">
    <location>
        <begin position="19"/>
        <end position="40"/>
    </location>
</feature>
<dbReference type="Proteomes" id="UP000249260">
    <property type="component" value="Unassembled WGS sequence"/>
</dbReference>
<dbReference type="EMBL" id="QLUW01000006">
    <property type="protein sequence ID" value="RAP73786.1"/>
    <property type="molecule type" value="Genomic_DNA"/>
</dbReference>
<evidence type="ECO:0000313" key="3">
    <source>
        <dbReference type="Proteomes" id="UP000249260"/>
    </source>
</evidence>
<accession>A0A328U1A6</accession>
<name>A0A328U1A6_9BACL</name>
<dbReference type="AlphaFoldDB" id="A0A328U1A6"/>
<feature type="transmembrane region" description="Helical" evidence="1">
    <location>
        <begin position="293"/>
        <end position="315"/>
    </location>
</feature>